<dbReference type="InterPro" id="IPR000683">
    <property type="entry name" value="Gfo/Idh/MocA-like_OxRdtase_N"/>
</dbReference>
<gene>
    <name evidence="2" type="ORF">C5L23_001603</name>
</gene>
<feature type="domain" description="Gfo/Idh/MocA-like oxidoreductase N-terminal" evidence="1">
    <location>
        <begin position="2"/>
        <end position="120"/>
    </location>
</feature>
<dbReference type="Proteomes" id="UP000295681">
    <property type="component" value="Unassembled WGS sequence"/>
</dbReference>
<dbReference type="InterPro" id="IPR036291">
    <property type="entry name" value="NAD(P)-bd_dom_sf"/>
</dbReference>
<dbReference type="Gene3D" id="3.40.50.720">
    <property type="entry name" value="NAD(P)-binding Rossmann-like Domain"/>
    <property type="match status" value="1"/>
</dbReference>
<dbReference type="AlphaFoldDB" id="A0A4R5NBR7"/>
<dbReference type="SUPFAM" id="SSF51735">
    <property type="entry name" value="NAD(P)-binding Rossmann-fold domains"/>
    <property type="match status" value="1"/>
</dbReference>
<organism evidence="2 3">
    <name type="scientific">Leuconostoc fallax</name>
    <dbReference type="NCBI Taxonomy" id="1251"/>
    <lineage>
        <taxon>Bacteria</taxon>
        <taxon>Bacillati</taxon>
        <taxon>Bacillota</taxon>
        <taxon>Bacilli</taxon>
        <taxon>Lactobacillales</taxon>
        <taxon>Lactobacillaceae</taxon>
        <taxon>Leuconostoc</taxon>
    </lineage>
</organism>
<dbReference type="PANTHER" id="PTHR43054">
    <property type="match status" value="1"/>
</dbReference>
<dbReference type="GO" id="GO:0000166">
    <property type="term" value="F:nucleotide binding"/>
    <property type="evidence" value="ECO:0007669"/>
    <property type="project" value="InterPro"/>
</dbReference>
<proteinExistence type="predicted"/>
<protein>
    <recommendedName>
        <fullName evidence="1">Gfo/Idh/MocA-like oxidoreductase N-terminal domain-containing protein</fullName>
    </recommendedName>
</protein>
<reference evidence="2 3" key="1">
    <citation type="journal article" date="2019" name="Appl. Microbiol. Biotechnol.">
        <title>Uncovering carbohydrate metabolism through a genotype-phenotype association study of 56 lactic acid bacteria genomes.</title>
        <authorList>
            <person name="Buron-Moles G."/>
            <person name="Chailyan A."/>
            <person name="Dolejs I."/>
            <person name="Forster J."/>
            <person name="Miks M.H."/>
        </authorList>
    </citation>
    <scope>NUCLEOTIDE SEQUENCE [LARGE SCALE GENOMIC DNA]</scope>
    <source>
        <strain evidence="2 3">ATCC 700006</strain>
    </source>
</reference>
<sequence length="181" mass="20428">MLNFGVIGTNWISKKFISATQTHHHAQTVAVFSRRQQSGQAFKADIGIDFTVYDQLESFLNHPSMNVVYIASPNHVHFDQIMMALKANKHVLVEKPAVISSQELQQIQDYLREHPQLYFMEAVKQTFFTAFHAVEKALPGIGHIIGANLNYLAYDENKIQFAKQEPLPSVLSAACSQRCPV</sequence>
<dbReference type="RefSeq" id="WP_010006826.1">
    <property type="nucleotide sequence ID" value="NZ_JAGYGP010000003.1"/>
</dbReference>
<evidence type="ECO:0000313" key="3">
    <source>
        <dbReference type="Proteomes" id="UP000295681"/>
    </source>
</evidence>
<keyword evidence="3" id="KW-1185">Reference proteome</keyword>
<evidence type="ECO:0000259" key="1">
    <source>
        <dbReference type="Pfam" id="PF01408"/>
    </source>
</evidence>
<dbReference type="Pfam" id="PF01408">
    <property type="entry name" value="GFO_IDH_MocA"/>
    <property type="match status" value="1"/>
</dbReference>
<dbReference type="PANTHER" id="PTHR43054:SF1">
    <property type="entry name" value="SCYLLO-INOSITOL 2-DEHYDROGENASE (NADP(+)) IOLU"/>
    <property type="match status" value="1"/>
</dbReference>
<dbReference type="EMBL" id="PUFI01000002">
    <property type="protein sequence ID" value="TDG70079.1"/>
    <property type="molecule type" value="Genomic_DNA"/>
</dbReference>
<comment type="caution">
    <text evidence="2">The sequence shown here is derived from an EMBL/GenBank/DDBJ whole genome shotgun (WGS) entry which is preliminary data.</text>
</comment>
<name>A0A4R5NBR7_9LACO</name>
<dbReference type="STRING" id="907931.GCA_000165675_01855"/>
<accession>A0A4R5NBR7</accession>
<evidence type="ECO:0000313" key="2">
    <source>
        <dbReference type="EMBL" id="TDG70079.1"/>
    </source>
</evidence>